<sequence>MLASCLHPYRDSRGRFYPSILPFLVRRFPADQAVEVLRSNLVRGGGSGGGGNRTGDEQGTWDPREGLEELVLRAGRREALGERGDDDDEEMGDGGGEKDKGKGKGVSGWGVEMEVDETSAAPEASANPFATVVGCRGAQEEPAVPPLKRKSEVAESDAGKPPKRVDTGIAAAQVAVMPKRSRLGRGMRAMMRAIEEEEEEEDDDE</sequence>
<dbReference type="AlphaFoldDB" id="A0AAD4F0G7"/>
<proteinExistence type="predicted"/>
<feature type="compositionally biased region" description="Gly residues" evidence="1">
    <location>
        <begin position="43"/>
        <end position="53"/>
    </location>
</feature>
<dbReference type="Proteomes" id="UP001197093">
    <property type="component" value="Unassembled WGS sequence"/>
</dbReference>
<accession>A0AAD4F0G7</accession>
<evidence type="ECO:0000256" key="1">
    <source>
        <dbReference type="SAM" id="MobiDB-lite"/>
    </source>
</evidence>
<evidence type="ECO:0000313" key="2">
    <source>
        <dbReference type="EMBL" id="KAG7290450.1"/>
    </source>
</evidence>
<keyword evidence="3" id="KW-1185">Reference proteome</keyword>
<feature type="region of interest" description="Disordered" evidence="1">
    <location>
        <begin position="140"/>
        <end position="167"/>
    </location>
</feature>
<evidence type="ECO:0000313" key="3">
    <source>
        <dbReference type="Proteomes" id="UP001197093"/>
    </source>
</evidence>
<gene>
    <name evidence="2" type="ORF">NEMBOFW57_000452</name>
</gene>
<reference evidence="2" key="1">
    <citation type="submission" date="2023-02" db="EMBL/GenBank/DDBJ databases">
        <authorList>
            <person name="Palmer J.M."/>
        </authorList>
    </citation>
    <scope>NUCLEOTIDE SEQUENCE</scope>
    <source>
        <strain evidence="2">FW57</strain>
    </source>
</reference>
<comment type="caution">
    <text evidence="2">The sequence shown here is derived from an EMBL/GenBank/DDBJ whole genome shotgun (WGS) entry which is preliminary data.</text>
</comment>
<feature type="region of interest" description="Disordered" evidence="1">
    <location>
        <begin position="41"/>
        <end position="108"/>
    </location>
</feature>
<organism evidence="2 3">
    <name type="scientific">Staphylotrichum longicolle</name>
    <dbReference type="NCBI Taxonomy" id="669026"/>
    <lineage>
        <taxon>Eukaryota</taxon>
        <taxon>Fungi</taxon>
        <taxon>Dikarya</taxon>
        <taxon>Ascomycota</taxon>
        <taxon>Pezizomycotina</taxon>
        <taxon>Sordariomycetes</taxon>
        <taxon>Sordariomycetidae</taxon>
        <taxon>Sordariales</taxon>
        <taxon>Chaetomiaceae</taxon>
        <taxon>Staphylotrichum</taxon>
    </lineage>
</organism>
<name>A0AAD4F0G7_9PEZI</name>
<dbReference type="EMBL" id="JAHCVI010000001">
    <property type="protein sequence ID" value="KAG7290450.1"/>
    <property type="molecule type" value="Genomic_DNA"/>
</dbReference>
<protein>
    <submittedName>
        <fullName evidence="2">Uncharacterized protein</fullName>
    </submittedName>
</protein>
<feature type="compositionally biased region" description="Basic and acidic residues" evidence="1">
    <location>
        <begin position="62"/>
        <end position="83"/>
    </location>
</feature>
<feature type="compositionally biased region" description="Basic and acidic residues" evidence="1">
    <location>
        <begin position="149"/>
        <end position="166"/>
    </location>
</feature>